<dbReference type="Pfam" id="PF13103">
    <property type="entry name" value="TonB_2"/>
    <property type="match status" value="1"/>
</dbReference>
<dbReference type="Gene3D" id="3.30.1150.10">
    <property type="match status" value="1"/>
</dbReference>
<protein>
    <submittedName>
        <fullName evidence="2">TonB C-terminal domain-containing protein</fullName>
    </submittedName>
</protein>
<reference evidence="2" key="1">
    <citation type="journal article" date="2020" name="mSystems">
        <title>Genome- and Community-Level Interaction Insights into Carbon Utilization and Element Cycling Functions of Hydrothermarchaeota in Hydrothermal Sediment.</title>
        <authorList>
            <person name="Zhou Z."/>
            <person name="Liu Y."/>
            <person name="Xu W."/>
            <person name="Pan J."/>
            <person name="Luo Z.H."/>
            <person name="Li M."/>
        </authorList>
    </citation>
    <scope>NUCLEOTIDE SEQUENCE [LARGE SCALE GENOMIC DNA]</scope>
    <source>
        <strain evidence="2">SpSt-1224</strain>
    </source>
</reference>
<dbReference type="AlphaFoldDB" id="A0A7C2TGF4"/>
<feature type="non-terminal residue" evidence="2">
    <location>
        <position position="1"/>
    </location>
</feature>
<name>A0A7C2TGF4_9BACT</name>
<organism evidence="2">
    <name type="scientific">Desulfurivibrio alkaliphilus</name>
    <dbReference type="NCBI Taxonomy" id="427923"/>
    <lineage>
        <taxon>Bacteria</taxon>
        <taxon>Pseudomonadati</taxon>
        <taxon>Thermodesulfobacteriota</taxon>
        <taxon>Desulfobulbia</taxon>
        <taxon>Desulfobulbales</taxon>
        <taxon>Desulfobulbaceae</taxon>
        <taxon>Desulfurivibrio</taxon>
    </lineage>
</organism>
<gene>
    <name evidence="2" type="ORF">ENN98_01530</name>
</gene>
<dbReference type="SUPFAM" id="SSF74653">
    <property type="entry name" value="TolA/TonB C-terminal domain"/>
    <property type="match status" value="1"/>
</dbReference>
<dbReference type="Proteomes" id="UP000885986">
    <property type="component" value="Unassembled WGS sequence"/>
</dbReference>
<feature type="compositionally biased region" description="Low complexity" evidence="1">
    <location>
        <begin position="67"/>
        <end position="77"/>
    </location>
</feature>
<dbReference type="EMBL" id="DSDS01000035">
    <property type="protein sequence ID" value="HET97388.1"/>
    <property type="molecule type" value="Genomic_DNA"/>
</dbReference>
<evidence type="ECO:0000256" key="1">
    <source>
        <dbReference type="SAM" id="MobiDB-lite"/>
    </source>
</evidence>
<evidence type="ECO:0000313" key="2">
    <source>
        <dbReference type="EMBL" id="HET97388.1"/>
    </source>
</evidence>
<comment type="caution">
    <text evidence="2">The sequence shown here is derived from an EMBL/GenBank/DDBJ whole genome shotgun (WGS) entry which is preliminary data.</text>
</comment>
<proteinExistence type="predicted"/>
<sequence length="183" mass="20566">PISLRPQLTRDAQEQLEQLRQTQRREAESRALAQQAEIARRQALDSVRDLYTQPARSETPSPPTTPPTAGSAPRPAADPAGGTVTVDAATREYLSRLHSHIQAHWSLPNLPTWDEQLLATIIVTVRRDGSVRSTTFERRAENTYFNQLVQKAIQDATPLPPFPQSLRQNEMEIGLHFRPGEVF</sequence>
<feature type="region of interest" description="Disordered" evidence="1">
    <location>
        <begin position="43"/>
        <end position="82"/>
    </location>
</feature>
<accession>A0A7C2TGF4</accession>